<proteinExistence type="predicted"/>
<dbReference type="AlphaFoldDB" id="A0AAQ3NFM2"/>
<evidence type="ECO:0000313" key="2">
    <source>
        <dbReference type="EMBL" id="WVZ08140.1"/>
    </source>
</evidence>
<reference evidence="2 3" key="1">
    <citation type="journal article" date="2023" name="Life. Sci Alliance">
        <title>Evolutionary insights into 3D genome organization and epigenetic landscape of Vigna mungo.</title>
        <authorList>
            <person name="Junaid A."/>
            <person name="Singh B."/>
            <person name="Bhatia S."/>
        </authorList>
    </citation>
    <scope>NUCLEOTIDE SEQUENCE [LARGE SCALE GENOMIC DNA]</scope>
    <source>
        <strain evidence="2">Urdbean</strain>
    </source>
</reference>
<organism evidence="2 3">
    <name type="scientific">Vigna mungo</name>
    <name type="common">Black gram</name>
    <name type="synonym">Phaseolus mungo</name>
    <dbReference type="NCBI Taxonomy" id="3915"/>
    <lineage>
        <taxon>Eukaryota</taxon>
        <taxon>Viridiplantae</taxon>
        <taxon>Streptophyta</taxon>
        <taxon>Embryophyta</taxon>
        <taxon>Tracheophyta</taxon>
        <taxon>Spermatophyta</taxon>
        <taxon>Magnoliopsida</taxon>
        <taxon>eudicotyledons</taxon>
        <taxon>Gunneridae</taxon>
        <taxon>Pentapetalae</taxon>
        <taxon>rosids</taxon>
        <taxon>fabids</taxon>
        <taxon>Fabales</taxon>
        <taxon>Fabaceae</taxon>
        <taxon>Papilionoideae</taxon>
        <taxon>50 kb inversion clade</taxon>
        <taxon>NPAAA clade</taxon>
        <taxon>indigoferoid/millettioid clade</taxon>
        <taxon>Phaseoleae</taxon>
        <taxon>Vigna</taxon>
    </lineage>
</organism>
<protein>
    <submittedName>
        <fullName evidence="2">Uncharacterized protein</fullName>
    </submittedName>
</protein>
<name>A0AAQ3NFM2_VIGMU</name>
<evidence type="ECO:0000256" key="1">
    <source>
        <dbReference type="SAM" id="MobiDB-lite"/>
    </source>
</evidence>
<keyword evidence="3" id="KW-1185">Reference proteome</keyword>
<accession>A0AAQ3NFM2</accession>
<evidence type="ECO:0000313" key="3">
    <source>
        <dbReference type="Proteomes" id="UP001374535"/>
    </source>
</evidence>
<feature type="region of interest" description="Disordered" evidence="1">
    <location>
        <begin position="85"/>
        <end position="105"/>
    </location>
</feature>
<sequence>MNPEADWFGSSFPISKSRQNLIIWRLSSSVDLWTTILEPYPFFLICWHISEGLFAVRVTIYSHPFSDKRRSATGKILSITLRPFSPPAQDEVIPSTPTSSSGVGT</sequence>
<feature type="compositionally biased region" description="Low complexity" evidence="1">
    <location>
        <begin position="94"/>
        <end position="105"/>
    </location>
</feature>
<dbReference type="EMBL" id="CP144695">
    <property type="protein sequence ID" value="WVZ08140.1"/>
    <property type="molecule type" value="Genomic_DNA"/>
</dbReference>
<dbReference type="Proteomes" id="UP001374535">
    <property type="component" value="Chromosome 6"/>
</dbReference>
<gene>
    <name evidence="2" type="ORF">V8G54_021486</name>
</gene>